<evidence type="ECO:0000313" key="3">
    <source>
        <dbReference type="Proteomes" id="UP001162483"/>
    </source>
</evidence>
<dbReference type="Proteomes" id="UP001162483">
    <property type="component" value="Unassembled WGS sequence"/>
</dbReference>
<organism evidence="2 3">
    <name type="scientific">Staurois parvus</name>
    <dbReference type="NCBI Taxonomy" id="386267"/>
    <lineage>
        <taxon>Eukaryota</taxon>
        <taxon>Metazoa</taxon>
        <taxon>Chordata</taxon>
        <taxon>Craniata</taxon>
        <taxon>Vertebrata</taxon>
        <taxon>Euteleostomi</taxon>
        <taxon>Amphibia</taxon>
        <taxon>Batrachia</taxon>
        <taxon>Anura</taxon>
        <taxon>Neobatrachia</taxon>
        <taxon>Ranoidea</taxon>
        <taxon>Ranidae</taxon>
        <taxon>Staurois</taxon>
    </lineage>
</organism>
<dbReference type="EMBL" id="CATNWA010015007">
    <property type="protein sequence ID" value="CAI9578503.1"/>
    <property type="molecule type" value="Genomic_DNA"/>
</dbReference>
<feature type="region of interest" description="Disordered" evidence="1">
    <location>
        <begin position="1"/>
        <end position="52"/>
    </location>
</feature>
<gene>
    <name evidence="2" type="ORF">SPARVUS_LOCUS8936431</name>
</gene>
<dbReference type="PANTHER" id="PTHR36961:SF1">
    <property type="entry name" value="LEUKEMIA-ASSOCIATED PROTEIN 7"/>
    <property type="match status" value="1"/>
</dbReference>
<evidence type="ECO:0000256" key="1">
    <source>
        <dbReference type="SAM" id="MobiDB-lite"/>
    </source>
</evidence>
<feature type="compositionally biased region" description="Polar residues" evidence="1">
    <location>
        <begin position="33"/>
        <end position="42"/>
    </location>
</feature>
<protein>
    <submittedName>
        <fullName evidence="2">Uncharacterized protein</fullName>
    </submittedName>
</protein>
<dbReference type="InterPro" id="IPR031510">
    <property type="entry name" value="DLEU7"/>
</dbReference>
<evidence type="ECO:0000313" key="2">
    <source>
        <dbReference type="EMBL" id="CAI9578503.1"/>
    </source>
</evidence>
<accession>A0ABN9E1L5</accession>
<dbReference type="PANTHER" id="PTHR36961">
    <property type="entry name" value="LEUKEMIA-ASSOCIATED PROTEIN 7"/>
    <property type="match status" value="1"/>
</dbReference>
<reference evidence="2" key="1">
    <citation type="submission" date="2023-05" db="EMBL/GenBank/DDBJ databases">
        <authorList>
            <person name="Stuckert A."/>
        </authorList>
    </citation>
    <scope>NUCLEOTIDE SEQUENCE</scope>
</reference>
<dbReference type="Pfam" id="PF15760">
    <property type="entry name" value="DLEU7"/>
    <property type="match status" value="1"/>
</dbReference>
<keyword evidence="3" id="KW-1185">Reference proteome</keyword>
<sequence length="186" mass="20631">APTSTCKRRCQPPSQGSAHPPPPPGAEGYTLAPSPTSSSQRGPPSAASLPPNLGTQQAAMEFSSDDRDGGSPPRCLTLAQRASRHRLSRVARSILELLLVEENMLQHLPLDHQFTMQIKDSIEFRNICIHMALQTDDRRFDQDLNSAQECLTQIIANMTWDTSSKTCDFCYTAQEQLKQILQKLQD</sequence>
<feature type="non-terminal residue" evidence="2">
    <location>
        <position position="1"/>
    </location>
</feature>
<proteinExistence type="predicted"/>
<name>A0ABN9E1L5_9NEOB</name>
<comment type="caution">
    <text evidence="2">The sequence shown here is derived from an EMBL/GenBank/DDBJ whole genome shotgun (WGS) entry which is preliminary data.</text>
</comment>
<feature type="compositionally biased region" description="Basic residues" evidence="1">
    <location>
        <begin position="1"/>
        <end position="10"/>
    </location>
</feature>